<keyword evidence="1" id="KW-1133">Transmembrane helix</keyword>
<dbReference type="RefSeq" id="WP_377928304.1">
    <property type="nucleotide sequence ID" value="NZ_JBHUEM010000016.1"/>
</dbReference>
<comment type="caution">
    <text evidence="2">The sequence shown here is derived from an EMBL/GenBank/DDBJ whole genome shotgun (WGS) entry which is preliminary data.</text>
</comment>
<organism evidence="2 3">
    <name type="scientific">Bacillus salitolerans</name>
    <dbReference type="NCBI Taxonomy" id="1437434"/>
    <lineage>
        <taxon>Bacteria</taxon>
        <taxon>Bacillati</taxon>
        <taxon>Bacillota</taxon>
        <taxon>Bacilli</taxon>
        <taxon>Bacillales</taxon>
        <taxon>Bacillaceae</taxon>
        <taxon>Bacillus</taxon>
    </lineage>
</organism>
<evidence type="ECO:0000256" key="1">
    <source>
        <dbReference type="SAM" id="Phobius"/>
    </source>
</evidence>
<keyword evidence="3" id="KW-1185">Reference proteome</keyword>
<accession>A0ABW4LQI9</accession>
<dbReference type="Proteomes" id="UP001597214">
    <property type="component" value="Unassembled WGS sequence"/>
</dbReference>
<name>A0ABW4LQI9_9BACI</name>
<evidence type="ECO:0000313" key="3">
    <source>
        <dbReference type="Proteomes" id="UP001597214"/>
    </source>
</evidence>
<feature type="transmembrane region" description="Helical" evidence="1">
    <location>
        <begin position="34"/>
        <end position="55"/>
    </location>
</feature>
<reference evidence="3" key="1">
    <citation type="journal article" date="2019" name="Int. J. Syst. Evol. Microbiol.">
        <title>The Global Catalogue of Microorganisms (GCM) 10K type strain sequencing project: providing services to taxonomists for standard genome sequencing and annotation.</title>
        <authorList>
            <consortium name="The Broad Institute Genomics Platform"/>
            <consortium name="The Broad Institute Genome Sequencing Center for Infectious Disease"/>
            <person name="Wu L."/>
            <person name="Ma J."/>
        </authorList>
    </citation>
    <scope>NUCLEOTIDE SEQUENCE [LARGE SCALE GENOMIC DNA]</scope>
    <source>
        <strain evidence="3">CCUG 49339</strain>
    </source>
</reference>
<sequence length="98" mass="11150">MPVFMILIILSLSFYVYFKIKFFRVKAPMHRKWLSAKSSVALGLFVTFFAINSFIAQPSTLSTIIGIIFVLIGVGSAWAGYRAYKYYLPLVVEEANKK</sequence>
<protein>
    <submittedName>
        <fullName evidence="2">YtpI family protein</fullName>
    </submittedName>
</protein>
<proteinExistence type="predicted"/>
<keyword evidence="1" id="KW-0472">Membrane</keyword>
<feature type="transmembrane region" description="Helical" evidence="1">
    <location>
        <begin position="61"/>
        <end position="81"/>
    </location>
</feature>
<evidence type="ECO:0000313" key="2">
    <source>
        <dbReference type="EMBL" id="MFD1737106.1"/>
    </source>
</evidence>
<dbReference type="Pfam" id="PF14007">
    <property type="entry name" value="YtpI"/>
    <property type="match status" value="1"/>
</dbReference>
<keyword evidence="1" id="KW-0812">Transmembrane</keyword>
<dbReference type="EMBL" id="JBHUEM010000016">
    <property type="protein sequence ID" value="MFD1737106.1"/>
    <property type="molecule type" value="Genomic_DNA"/>
</dbReference>
<gene>
    <name evidence="2" type="ORF">ACFSCX_11140</name>
</gene>
<feature type="transmembrane region" description="Helical" evidence="1">
    <location>
        <begin position="6"/>
        <end position="22"/>
    </location>
</feature>
<dbReference type="InterPro" id="IPR025618">
    <property type="entry name" value="YtpI"/>
</dbReference>